<feature type="transmembrane region" description="Helical" evidence="7">
    <location>
        <begin position="148"/>
        <end position="169"/>
    </location>
</feature>
<dbReference type="PROSITE" id="PS50893">
    <property type="entry name" value="ABC_TRANSPORTER_2"/>
    <property type="match status" value="1"/>
</dbReference>
<evidence type="ECO:0000256" key="5">
    <source>
        <dbReference type="ARBA" id="ARBA00022989"/>
    </source>
</evidence>
<keyword evidence="4" id="KW-0067">ATP-binding</keyword>
<accession>A0ABT7SM40</accession>
<dbReference type="InterPro" id="IPR017871">
    <property type="entry name" value="ABC_transporter-like_CS"/>
</dbReference>
<feature type="transmembrane region" description="Helical" evidence="7">
    <location>
        <begin position="253"/>
        <end position="281"/>
    </location>
</feature>
<comment type="subcellular location">
    <subcellularLocation>
        <location evidence="1">Cell membrane</location>
        <topology evidence="1">Multi-pass membrane protein</topology>
    </subcellularLocation>
</comment>
<dbReference type="InterPro" id="IPR039421">
    <property type="entry name" value="Type_1_exporter"/>
</dbReference>
<dbReference type="PANTHER" id="PTHR24221:SF261">
    <property type="entry name" value="GLUTATHIONE_L-CYSTEINE TRANSPORT SYSTEM ATP-BINDING_PERMEASE PROTEIN CYDD"/>
    <property type="match status" value="1"/>
</dbReference>
<comment type="caution">
    <text evidence="10">The sequence shown here is derived from an EMBL/GenBank/DDBJ whole genome shotgun (WGS) entry which is preliminary data.</text>
</comment>
<evidence type="ECO:0000256" key="1">
    <source>
        <dbReference type="ARBA" id="ARBA00004651"/>
    </source>
</evidence>
<dbReference type="CDD" id="cd18584">
    <property type="entry name" value="ABC_6TM_AarD_CydD"/>
    <property type="match status" value="1"/>
</dbReference>
<feature type="domain" description="ABC transporter" evidence="8">
    <location>
        <begin position="357"/>
        <end position="571"/>
    </location>
</feature>
<keyword evidence="11" id="KW-1185">Reference proteome</keyword>
<feature type="transmembrane region" description="Helical" evidence="7">
    <location>
        <begin position="70"/>
        <end position="87"/>
    </location>
</feature>
<dbReference type="Pfam" id="PF00005">
    <property type="entry name" value="ABC_tran"/>
    <property type="match status" value="1"/>
</dbReference>
<evidence type="ECO:0000256" key="2">
    <source>
        <dbReference type="ARBA" id="ARBA00022692"/>
    </source>
</evidence>
<dbReference type="EMBL" id="JAUCDY010000002">
    <property type="protein sequence ID" value="MDM7857262.1"/>
    <property type="molecule type" value="Genomic_DNA"/>
</dbReference>
<dbReference type="InterPro" id="IPR036640">
    <property type="entry name" value="ABC1_TM_sf"/>
</dbReference>
<dbReference type="PROSITE" id="PS00675">
    <property type="entry name" value="SIGMA54_INTERACT_1"/>
    <property type="match status" value="1"/>
</dbReference>
<dbReference type="SUPFAM" id="SSF52540">
    <property type="entry name" value="P-loop containing nucleoside triphosphate hydrolases"/>
    <property type="match status" value="1"/>
</dbReference>
<reference evidence="10 11" key="1">
    <citation type="submission" date="2023-06" db="EMBL/GenBank/DDBJ databases">
        <title>Thiopseudomonas sp. CY1220 draft genome sequence.</title>
        <authorList>
            <person name="Zhao G."/>
            <person name="An M."/>
        </authorList>
    </citation>
    <scope>NUCLEOTIDE SEQUENCE [LARGE SCALE GENOMIC DNA]</scope>
    <source>
        <strain evidence="10 11">CY1220</strain>
    </source>
</reference>
<dbReference type="Gene3D" id="3.40.50.300">
    <property type="entry name" value="P-loop containing nucleotide triphosphate hydrolases"/>
    <property type="match status" value="1"/>
</dbReference>
<dbReference type="Gene3D" id="1.20.1560.10">
    <property type="entry name" value="ABC transporter type 1, transmembrane domain"/>
    <property type="match status" value="1"/>
</dbReference>
<dbReference type="SMART" id="SM00382">
    <property type="entry name" value="AAA"/>
    <property type="match status" value="1"/>
</dbReference>
<evidence type="ECO:0000256" key="7">
    <source>
        <dbReference type="SAM" id="Phobius"/>
    </source>
</evidence>
<dbReference type="PROSITE" id="PS50929">
    <property type="entry name" value="ABC_TM1F"/>
    <property type="match status" value="1"/>
</dbReference>
<feature type="transmembrane region" description="Helical" evidence="7">
    <location>
        <begin position="27"/>
        <end position="50"/>
    </location>
</feature>
<dbReference type="InterPro" id="IPR025662">
    <property type="entry name" value="Sigma_54_int_dom_ATP-bd_1"/>
</dbReference>
<keyword evidence="5 7" id="KW-1133">Transmembrane helix</keyword>
<dbReference type="NCBIfam" id="TIGR02857">
    <property type="entry name" value="CydD"/>
    <property type="match status" value="1"/>
</dbReference>
<dbReference type="PANTHER" id="PTHR24221">
    <property type="entry name" value="ATP-BINDING CASSETTE SUB-FAMILY B"/>
    <property type="match status" value="1"/>
</dbReference>
<feature type="transmembrane region" description="Helical" evidence="7">
    <location>
        <begin position="175"/>
        <end position="196"/>
    </location>
</feature>
<sequence length="571" mass="62296">MTDKAAAQALRQQLKALRAPQTRRFRWALGLALSNVALLIGQYAVLAWLLNQWLQASLHDSWQTIEPTRLYAAGVFLVSCLLIRPLLHYWRERLCQQASLQIRQGLRQRLLALLAQPSAQLAHSDSEGALASQILDQVDALDGYLQRYVVQAQLAVLAPLLLLIVVFPLSPLAGALLLLTAPLVPLFMIILGQAAANSSRRQLQALSRLSGRFLDLIRGMKGLQQLQATDLAQQQVADSVAGYRERTMAVLRLAFLSSAVLEFFAALSIALVAVYLGLGLLGLLPWAKEQIPVPYASALFILLLAPEFYAPLRQLGSDYHAKADAEAALTELQPLLNAGAVMPQGEQPYQAEGAPEISLQAVRVLSAAGRARLAVDEITVAAAQRVLIQGESGAGKTTLLHVLLGGLAYQGQVRVNQQDLQQLNRQDWLNQLDYLSQNPRFISGTLADNLRLAKPSATDAQLIKVLEQVGLAEHVSVRGLQLPLFERGLGLSGGQLSRVALAQLLLRDRPLWLLDEPTAHLDDDSQLQIHALLERLSRGKTLLLVSHSAAGLNWVDQQVTLTRVEGQSDAS</sequence>
<dbReference type="RefSeq" id="WP_289409910.1">
    <property type="nucleotide sequence ID" value="NZ_JAUCDY010000002.1"/>
</dbReference>
<feature type="domain" description="ABC transmembrane type-1" evidence="9">
    <location>
        <begin position="27"/>
        <end position="324"/>
    </location>
</feature>
<dbReference type="InterPro" id="IPR014216">
    <property type="entry name" value="ABC_transptr_CydD"/>
</dbReference>
<organism evidence="10 11">
    <name type="scientific">Thiopseudomonas acetoxidans</name>
    <dbReference type="NCBI Taxonomy" id="3041622"/>
    <lineage>
        <taxon>Bacteria</taxon>
        <taxon>Pseudomonadati</taxon>
        <taxon>Pseudomonadota</taxon>
        <taxon>Gammaproteobacteria</taxon>
        <taxon>Pseudomonadales</taxon>
        <taxon>Pseudomonadaceae</taxon>
        <taxon>Thiopseudomonas</taxon>
    </lineage>
</organism>
<evidence type="ECO:0000256" key="3">
    <source>
        <dbReference type="ARBA" id="ARBA00022741"/>
    </source>
</evidence>
<evidence type="ECO:0000256" key="6">
    <source>
        <dbReference type="ARBA" id="ARBA00023136"/>
    </source>
</evidence>
<protein>
    <submittedName>
        <fullName evidence="10">Thiol reductant ABC exporter subunit CydD</fullName>
    </submittedName>
</protein>
<dbReference type="InterPro" id="IPR011527">
    <property type="entry name" value="ABC1_TM_dom"/>
</dbReference>
<dbReference type="PROSITE" id="PS00211">
    <property type="entry name" value="ABC_TRANSPORTER_1"/>
    <property type="match status" value="1"/>
</dbReference>
<dbReference type="Proteomes" id="UP001241056">
    <property type="component" value="Unassembled WGS sequence"/>
</dbReference>
<evidence type="ECO:0000259" key="9">
    <source>
        <dbReference type="PROSITE" id="PS50929"/>
    </source>
</evidence>
<evidence type="ECO:0000256" key="4">
    <source>
        <dbReference type="ARBA" id="ARBA00022840"/>
    </source>
</evidence>
<dbReference type="SUPFAM" id="SSF90123">
    <property type="entry name" value="ABC transporter transmembrane region"/>
    <property type="match status" value="1"/>
</dbReference>
<name>A0ABT7SM40_9GAMM</name>
<dbReference type="InterPro" id="IPR003439">
    <property type="entry name" value="ABC_transporter-like_ATP-bd"/>
</dbReference>
<gene>
    <name evidence="10" type="primary">cydD</name>
    <name evidence="10" type="ORF">QEZ41_03060</name>
</gene>
<dbReference type="InterPro" id="IPR027417">
    <property type="entry name" value="P-loop_NTPase"/>
</dbReference>
<evidence type="ECO:0000259" key="8">
    <source>
        <dbReference type="PROSITE" id="PS50893"/>
    </source>
</evidence>
<keyword evidence="3" id="KW-0547">Nucleotide-binding</keyword>
<proteinExistence type="predicted"/>
<keyword evidence="6 7" id="KW-0472">Membrane</keyword>
<evidence type="ECO:0000313" key="11">
    <source>
        <dbReference type="Proteomes" id="UP001241056"/>
    </source>
</evidence>
<evidence type="ECO:0000313" key="10">
    <source>
        <dbReference type="EMBL" id="MDM7857262.1"/>
    </source>
</evidence>
<dbReference type="InterPro" id="IPR003593">
    <property type="entry name" value="AAA+_ATPase"/>
</dbReference>
<dbReference type="Pfam" id="PF00664">
    <property type="entry name" value="ABC_membrane"/>
    <property type="match status" value="1"/>
</dbReference>
<keyword evidence="2 7" id="KW-0812">Transmembrane</keyword>